<dbReference type="AlphaFoldDB" id="A0A0A0I6Y9"/>
<gene>
    <name evidence="1" type="ORF">Z968_06865</name>
</gene>
<protein>
    <recommendedName>
        <fullName evidence="3">DUF2268 domain-containing protein</fullName>
    </recommendedName>
</protein>
<accession>A0A0A0I6Y9</accession>
<evidence type="ECO:0008006" key="3">
    <source>
        <dbReference type="Google" id="ProtNLM"/>
    </source>
</evidence>
<name>A0A0A0I6Y9_CLONO</name>
<comment type="caution">
    <text evidence="1">The sequence shown here is derived from an EMBL/GenBank/DDBJ whole genome shotgun (WGS) entry which is preliminary data.</text>
</comment>
<reference evidence="1 2" key="1">
    <citation type="submission" date="2014-01" db="EMBL/GenBank/DDBJ databases">
        <title>Plasmidome dynamics in the species complex Clostridium novyi sensu lato converts strains of independent lineages into distinctly different pathogens.</title>
        <authorList>
            <person name="Skarin H."/>
            <person name="Segerman B."/>
        </authorList>
    </citation>
    <scope>NUCLEOTIDE SEQUENCE [LARGE SCALE GENOMIC DNA]</scope>
    <source>
        <strain evidence="1 2">4552</strain>
    </source>
</reference>
<dbReference type="Proteomes" id="UP000030012">
    <property type="component" value="Unassembled WGS sequence"/>
</dbReference>
<dbReference type="EMBL" id="JENJ01000024">
    <property type="protein sequence ID" value="KGM96343.1"/>
    <property type="molecule type" value="Genomic_DNA"/>
</dbReference>
<dbReference type="RefSeq" id="WP_039255046.1">
    <property type="nucleotide sequence ID" value="NZ_JENJ01000024.1"/>
</dbReference>
<dbReference type="OrthoDB" id="1953544at2"/>
<sequence length="285" mass="33539">MEIKNQIVNLAIQQLQTEDIDDILKNNLFFKEYIEVFNRKESFIDSMMKNIISADKGQIDYISDKLIEEFKKISKMFCKKGLENNIGLIIFIGDGSIDGHGIIIDNNPYVFIDLSAIIPNISKYNLSTFMVHETIHALHYDLNKEFYPKNYLSVEDRFLKKLISEGIATAFSMSTFSMSMESAYWLGLLDHKDVQEWIFNCEEMKLDVGKKLSETIINDKFNYDIYCKLFTILKLKELTSYRMGYYYGSQIIKTIQPERNNIEILTLDFDEVKKYIYEYFSLRKI</sequence>
<evidence type="ECO:0000313" key="2">
    <source>
        <dbReference type="Proteomes" id="UP000030012"/>
    </source>
</evidence>
<organism evidence="1 2">
    <name type="scientific">Clostridium novyi A str. 4552</name>
    <dbReference type="NCBI Taxonomy" id="1444289"/>
    <lineage>
        <taxon>Bacteria</taxon>
        <taxon>Bacillati</taxon>
        <taxon>Bacillota</taxon>
        <taxon>Clostridia</taxon>
        <taxon>Eubacteriales</taxon>
        <taxon>Clostridiaceae</taxon>
        <taxon>Clostridium</taxon>
    </lineage>
</organism>
<evidence type="ECO:0000313" key="1">
    <source>
        <dbReference type="EMBL" id="KGM96343.1"/>
    </source>
</evidence>
<proteinExistence type="predicted"/>